<dbReference type="EMBL" id="OW240915">
    <property type="protein sequence ID" value="CAH2284650.1"/>
    <property type="molecule type" value="Genomic_DNA"/>
</dbReference>
<protein>
    <submittedName>
        <fullName evidence="1">Uncharacterized protein</fullName>
    </submittedName>
</protein>
<feature type="non-terminal residue" evidence="1">
    <location>
        <position position="75"/>
    </location>
</feature>
<evidence type="ECO:0000313" key="2">
    <source>
        <dbReference type="Proteomes" id="UP001295444"/>
    </source>
</evidence>
<organism evidence="1 2">
    <name type="scientific">Pelobates cultripes</name>
    <name type="common">Western spadefoot toad</name>
    <dbReference type="NCBI Taxonomy" id="61616"/>
    <lineage>
        <taxon>Eukaryota</taxon>
        <taxon>Metazoa</taxon>
        <taxon>Chordata</taxon>
        <taxon>Craniata</taxon>
        <taxon>Vertebrata</taxon>
        <taxon>Euteleostomi</taxon>
        <taxon>Amphibia</taxon>
        <taxon>Batrachia</taxon>
        <taxon>Anura</taxon>
        <taxon>Pelobatoidea</taxon>
        <taxon>Pelobatidae</taxon>
        <taxon>Pelobates</taxon>
    </lineage>
</organism>
<dbReference type="Proteomes" id="UP001295444">
    <property type="component" value="Chromosome 04"/>
</dbReference>
<keyword evidence="2" id="KW-1185">Reference proteome</keyword>
<gene>
    <name evidence="1" type="ORF">PECUL_23A044236</name>
</gene>
<name>A0AAD1RZZ9_PELCU</name>
<dbReference type="AlphaFoldDB" id="A0AAD1RZZ9"/>
<accession>A0AAD1RZZ9</accession>
<reference evidence="1" key="1">
    <citation type="submission" date="2022-03" db="EMBL/GenBank/DDBJ databases">
        <authorList>
            <person name="Alioto T."/>
            <person name="Alioto T."/>
            <person name="Gomez Garrido J."/>
        </authorList>
    </citation>
    <scope>NUCLEOTIDE SEQUENCE</scope>
</reference>
<proteinExistence type="predicted"/>
<evidence type="ECO:0000313" key="1">
    <source>
        <dbReference type="EMBL" id="CAH2284650.1"/>
    </source>
</evidence>
<sequence length="75" mass="8496">MDKFATVHNSVADQLLHLEERLTRHEVKLTDLGRAFPQEQSQGRPTSIRHWPVLHLVPGFASRFIPIGQNTPSGK</sequence>